<dbReference type="PANTHER" id="PTHR10884:SF14">
    <property type="entry name" value="NADH DEHYDROGENASE [UBIQUINONE] IRON-SULFUR PROTEIN 3, MITOCHONDRIAL"/>
    <property type="match status" value="1"/>
</dbReference>
<evidence type="ECO:0000313" key="8">
    <source>
        <dbReference type="EMBL" id="NYZ63853.1"/>
    </source>
</evidence>
<dbReference type="NCBIfam" id="NF004732">
    <property type="entry name" value="PRK06074.1-4"/>
    <property type="match status" value="1"/>
</dbReference>
<dbReference type="SUPFAM" id="SSF143243">
    <property type="entry name" value="Nqo5-like"/>
    <property type="match status" value="1"/>
</dbReference>
<keyword evidence="9" id="KW-1185">Reference proteome</keyword>
<keyword evidence="3 5" id="KW-0874">Quinone</keyword>
<dbReference type="PROSITE" id="PS00542">
    <property type="entry name" value="COMPLEX1_30K"/>
    <property type="match status" value="1"/>
</dbReference>
<keyword evidence="8" id="KW-0560">Oxidoreductase</keyword>
<comment type="function">
    <text evidence="3">NDH-1 shuttles electrons from NADH, via FMN and iron-sulfur (Fe-S) centers, to quinones in the respiratory chain. The immediate electron acceptor for the enzyme in this species is believed to be ubiquinone. Couples the redox reaction to proton translocation (for every two electrons transferred, four hydrogen ions are translocated across the cytoplasmic membrane), and thus conserves the redox energy in a proton gradient.</text>
</comment>
<keyword evidence="3" id="KW-0472">Membrane</keyword>
<dbReference type="HAMAP" id="MF_01357">
    <property type="entry name" value="NDH1_NuoC"/>
    <property type="match status" value="1"/>
</dbReference>
<dbReference type="Proteomes" id="UP000589896">
    <property type="component" value="Unassembled WGS sequence"/>
</dbReference>
<dbReference type="Pfam" id="PF00329">
    <property type="entry name" value="Complex1_30kDa"/>
    <property type="match status" value="1"/>
</dbReference>
<evidence type="ECO:0000256" key="1">
    <source>
        <dbReference type="ARBA" id="ARBA00007569"/>
    </source>
</evidence>
<dbReference type="GO" id="GO:0048038">
    <property type="term" value="F:quinone binding"/>
    <property type="evidence" value="ECO:0007669"/>
    <property type="project" value="UniProtKB-KW"/>
</dbReference>
<dbReference type="InterPro" id="IPR010218">
    <property type="entry name" value="NADH_DH_suC"/>
</dbReference>
<dbReference type="PANTHER" id="PTHR10884">
    <property type="entry name" value="NADH DEHYDROGENASE UBIQUINONE IRON-SULFUR PROTEIN 3"/>
    <property type="match status" value="1"/>
</dbReference>
<feature type="region of interest" description="Disordered" evidence="6">
    <location>
        <begin position="240"/>
        <end position="263"/>
    </location>
</feature>
<keyword evidence="3 4" id="KW-0520">NAD</keyword>
<dbReference type="InterPro" id="IPR037232">
    <property type="entry name" value="NADH_quin_OxRdtase_su_C/D-like"/>
</dbReference>
<reference evidence="8 9" key="1">
    <citation type="submission" date="2020-07" db="EMBL/GenBank/DDBJ databases">
        <title>isolation of Luteimonas sp. SJ-16.</title>
        <authorList>
            <person name="Huang X.-X."/>
            <person name="Xu L."/>
            <person name="Sun J.-Q."/>
        </authorList>
    </citation>
    <scope>NUCLEOTIDE SEQUENCE [LARGE SCALE GENOMIC DNA]</scope>
    <source>
        <strain evidence="8 9">SJ-16</strain>
    </source>
</reference>
<comment type="subunit">
    <text evidence="3">NDH-1 is composed of 14 different subunits. Subunits NuoB, C, D, E, F, and G constitute the peripheral sector of the complex.</text>
</comment>
<dbReference type="AlphaFoldDB" id="A0A7Z0QSC3"/>
<dbReference type="EC" id="7.1.1.-" evidence="3"/>
<evidence type="ECO:0000256" key="2">
    <source>
        <dbReference type="ARBA" id="ARBA00022448"/>
    </source>
</evidence>
<evidence type="ECO:0000256" key="4">
    <source>
        <dbReference type="RuleBase" id="RU003456"/>
    </source>
</evidence>
<dbReference type="EMBL" id="JACCJZ010000020">
    <property type="protein sequence ID" value="NYZ63853.1"/>
    <property type="molecule type" value="Genomic_DNA"/>
</dbReference>
<comment type="subcellular location">
    <subcellularLocation>
        <location evidence="3">Cell membrane</location>
        <topology evidence="3">Peripheral membrane protein</topology>
        <orientation evidence="3">Cytoplasmic side</orientation>
    </subcellularLocation>
</comment>
<evidence type="ECO:0000256" key="3">
    <source>
        <dbReference type="HAMAP-Rule" id="MF_01357"/>
    </source>
</evidence>
<gene>
    <name evidence="3" type="primary">nuoC</name>
    <name evidence="8" type="ORF">H0E82_13960</name>
</gene>
<accession>A0A7Z0QSC3</accession>
<dbReference type="Gene3D" id="3.30.460.80">
    <property type="entry name" value="NADH:ubiquinone oxidoreductase, 30kDa subunit"/>
    <property type="match status" value="1"/>
</dbReference>
<comment type="similarity">
    <text evidence="1 3 4">Belongs to the complex I 30 kDa subunit family.</text>
</comment>
<comment type="catalytic activity">
    <reaction evidence="3 5">
        <text>a quinone + NADH + 5 H(+)(in) = a quinol + NAD(+) + 4 H(+)(out)</text>
        <dbReference type="Rhea" id="RHEA:57888"/>
        <dbReference type="ChEBI" id="CHEBI:15378"/>
        <dbReference type="ChEBI" id="CHEBI:24646"/>
        <dbReference type="ChEBI" id="CHEBI:57540"/>
        <dbReference type="ChEBI" id="CHEBI:57945"/>
        <dbReference type="ChEBI" id="CHEBI:132124"/>
    </reaction>
</comment>
<evidence type="ECO:0000256" key="5">
    <source>
        <dbReference type="RuleBase" id="RU003582"/>
    </source>
</evidence>
<dbReference type="InterPro" id="IPR020396">
    <property type="entry name" value="NADH_UbQ_OxRdtase_CS"/>
</dbReference>
<comment type="caution">
    <text evidence="8">The sequence shown here is derived from an EMBL/GenBank/DDBJ whole genome shotgun (WGS) entry which is preliminary data.</text>
</comment>
<keyword evidence="3" id="KW-1003">Cell membrane</keyword>
<feature type="domain" description="NADH:ubiquinone oxidoreductase 30kDa subunit" evidence="7">
    <location>
        <begin position="119"/>
        <end position="204"/>
    </location>
</feature>
<name>A0A7Z0QSC3_9GAMM</name>
<proteinExistence type="inferred from homology"/>
<protein>
    <recommendedName>
        <fullName evidence="3">NADH-quinone oxidoreductase subunit C</fullName>
        <ecNumber evidence="3">7.1.1.-</ecNumber>
    </recommendedName>
    <alternativeName>
        <fullName evidence="3">NADH dehydrogenase I subunit C</fullName>
    </alternativeName>
    <alternativeName>
        <fullName evidence="3">NDH-1 subunit C</fullName>
    </alternativeName>
</protein>
<dbReference type="NCBIfam" id="NF004730">
    <property type="entry name" value="PRK06074.1-1"/>
    <property type="match status" value="1"/>
</dbReference>
<organism evidence="8 9">
    <name type="scientific">Luteimonas deserti</name>
    <dbReference type="NCBI Taxonomy" id="2752306"/>
    <lineage>
        <taxon>Bacteria</taxon>
        <taxon>Pseudomonadati</taxon>
        <taxon>Pseudomonadota</taxon>
        <taxon>Gammaproteobacteria</taxon>
        <taxon>Lysobacterales</taxon>
        <taxon>Lysobacteraceae</taxon>
        <taxon>Luteimonas</taxon>
    </lineage>
</organism>
<keyword evidence="2 3" id="KW-0813">Transport</keyword>
<dbReference type="InterPro" id="IPR001268">
    <property type="entry name" value="NADH_UbQ_OxRdtase_30kDa_su"/>
</dbReference>
<sequence length="263" mass="29266">MREQPVRESATAFAARVRARFADADVAIALPRGEVTVTTAGDWLEVCRVLRDEFGFESLVDLCGVDYLGYGSDEWDTSVSSEGFSRGVEGCGPGRFRFGESPSRQVATPGGDAAIPMPQQRFAAVAQLLSIQHNRRVAVRCFAPSDDLPVISSLTGLWPVANWFEREAFDLFGVIFEGHPDLRRILTDYGFVGHPFRKDFPLIGNVEVRYDAERKRVVYEPVTSVEPRVGVPRVIRDDARYATADGEQRARREQTQPAEGAKR</sequence>
<dbReference type="GO" id="GO:0050136">
    <property type="term" value="F:NADH dehydrogenase (quinone) (non-electrogenic) activity"/>
    <property type="evidence" value="ECO:0007669"/>
    <property type="project" value="UniProtKB-UniRule"/>
</dbReference>
<keyword evidence="3" id="KW-0830">Ubiquinone</keyword>
<evidence type="ECO:0000313" key="9">
    <source>
        <dbReference type="Proteomes" id="UP000589896"/>
    </source>
</evidence>
<keyword evidence="3 4" id="KW-1278">Translocase</keyword>
<evidence type="ECO:0000259" key="7">
    <source>
        <dbReference type="Pfam" id="PF00329"/>
    </source>
</evidence>
<evidence type="ECO:0000256" key="6">
    <source>
        <dbReference type="SAM" id="MobiDB-lite"/>
    </source>
</evidence>
<dbReference type="RefSeq" id="WP_180546045.1">
    <property type="nucleotide sequence ID" value="NZ_JACCJZ010000020.1"/>
</dbReference>
<dbReference type="GO" id="GO:0005886">
    <property type="term" value="C:plasma membrane"/>
    <property type="evidence" value="ECO:0007669"/>
    <property type="project" value="UniProtKB-SubCell"/>
</dbReference>
<dbReference type="GO" id="GO:0008137">
    <property type="term" value="F:NADH dehydrogenase (ubiquinone) activity"/>
    <property type="evidence" value="ECO:0007669"/>
    <property type="project" value="InterPro"/>
</dbReference>